<evidence type="ECO:0000313" key="1">
    <source>
        <dbReference type="EMBL" id="KKL81325.1"/>
    </source>
</evidence>
<dbReference type="EMBL" id="LAZR01022594">
    <property type="protein sequence ID" value="KKL81325.1"/>
    <property type="molecule type" value="Genomic_DNA"/>
</dbReference>
<dbReference type="AlphaFoldDB" id="A0A0F9HI53"/>
<organism evidence="1">
    <name type="scientific">marine sediment metagenome</name>
    <dbReference type="NCBI Taxonomy" id="412755"/>
    <lineage>
        <taxon>unclassified sequences</taxon>
        <taxon>metagenomes</taxon>
        <taxon>ecological metagenomes</taxon>
    </lineage>
</organism>
<name>A0A0F9HI53_9ZZZZ</name>
<accession>A0A0F9HI53</accession>
<sequence>MKKKVLKGKAFKRAIETKDAARINGDIPLIVDSTELSTPEMAEKLLRRNNSNRPVNWNKVEQYRKVMEEGKWKLHAQGIILDDKGNLLTGQKRLWAIIYSGEGQYMRISRGSPPDTATLIDRGTAQTSRDLAHRVTERKHSPTEGSIARGVLALKGEIKPSVDEIAECMVDHSNILEQAMKQTRGTRKTKSILMILAAICFLSNGDNAKGLFGIVSGLAEKLDQELFPIEAIKCWNRGAAFTLVMEKAMMICERETHTTTITIE</sequence>
<reference evidence="1" key="1">
    <citation type="journal article" date="2015" name="Nature">
        <title>Complex archaea that bridge the gap between prokaryotes and eukaryotes.</title>
        <authorList>
            <person name="Spang A."/>
            <person name="Saw J.H."/>
            <person name="Jorgensen S.L."/>
            <person name="Zaremba-Niedzwiedzka K."/>
            <person name="Martijn J."/>
            <person name="Lind A.E."/>
            <person name="van Eijk R."/>
            <person name="Schleper C."/>
            <person name="Guy L."/>
            <person name="Ettema T.J."/>
        </authorList>
    </citation>
    <scope>NUCLEOTIDE SEQUENCE</scope>
</reference>
<comment type="caution">
    <text evidence="1">The sequence shown here is derived from an EMBL/GenBank/DDBJ whole genome shotgun (WGS) entry which is preliminary data.</text>
</comment>
<protein>
    <submittedName>
        <fullName evidence="1">Uncharacterized protein</fullName>
    </submittedName>
</protein>
<gene>
    <name evidence="1" type="ORF">LCGC14_1995860</name>
</gene>
<proteinExistence type="predicted"/>